<feature type="domain" description="COMM" evidence="1">
    <location>
        <begin position="12"/>
        <end position="79"/>
    </location>
</feature>
<dbReference type="Pfam" id="PF07258">
    <property type="entry name" value="COMM_domain"/>
    <property type="match status" value="1"/>
</dbReference>
<evidence type="ECO:0000259" key="1">
    <source>
        <dbReference type="PROSITE" id="PS51269"/>
    </source>
</evidence>
<keyword evidence="3" id="KW-1185">Reference proteome</keyword>
<evidence type="ECO:0000313" key="2">
    <source>
        <dbReference type="EMBL" id="GCA62736.1"/>
    </source>
</evidence>
<reference evidence="2 3" key="1">
    <citation type="journal article" date="2018" name="PLoS ONE">
        <title>The draft genome of Kipferlia bialata reveals reductive genome evolution in fornicate parasites.</title>
        <authorList>
            <person name="Tanifuji G."/>
            <person name="Takabayashi S."/>
            <person name="Kume K."/>
            <person name="Takagi M."/>
            <person name="Nakayama T."/>
            <person name="Kamikawa R."/>
            <person name="Inagaki Y."/>
            <person name="Hashimoto T."/>
        </authorList>
    </citation>
    <scope>NUCLEOTIDE SEQUENCE [LARGE SCALE GENOMIC DNA]</scope>
    <source>
        <strain evidence="2">NY0173</strain>
    </source>
</reference>
<proteinExistence type="predicted"/>
<dbReference type="PROSITE" id="PS51269">
    <property type="entry name" value="COMM"/>
    <property type="match status" value="1"/>
</dbReference>
<dbReference type="EMBL" id="BDIP01001278">
    <property type="protein sequence ID" value="GCA62736.1"/>
    <property type="molecule type" value="Genomic_DNA"/>
</dbReference>
<accession>A0A391NRG3</accession>
<dbReference type="AlphaFoldDB" id="A0A391NRG3"/>
<dbReference type="InterPro" id="IPR017920">
    <property type="entry name" value="COMM"/>
</dbReference>
<comment type="caution">
    <text evidence="2">The sequence shown here is derived from an EMBL/GenBank/DDBJ whole genome shotgun (WGS) entry which is preliminary data.</text>
</comment>
<organism evidence="2 3">
    <name type="scientific">Kipferlia bialata</name>
    <dbReference type="NCBI Taxonomy" id="797122"/>
    <lineage>
        <taxon>Eukaryota</taxon>
        <taxon>Metamonada</taxon>
        <taxon>Carpediemonas-like organisms</taxon>
        <taxon>Kipferlia</taxon>
    </lineage>
</organism>
<protein>
    <submittedName>
        <fullName evidence="2">Hypertension-related calcium-regulated gene protein</fullName>
    </submittedName>
</protein>
<name>A0A391NRG3_9EUKA</name>
<evidence type="ECO:0000313" key="3">
    <source>
        <dbReference type="Proteomes" id="UP000265618"/>
    </source>
</evidence>
<dbReference type="Proteomes" id="UP000265618">
    <property type="component" value="Unassembled WGS sequence"/>
</dbReference>
<sequence>MSTNSLFERLPQLRDFQWRLDLRVSDAAGSAAPEPVYVLSFVVENDGEDREVFLEADHAALRNFSDILDQMLRDARSGHARKMMRDVA</sequence>
<dbReference type="OrthoDB" id="64318at2759"/>
<gene>
    <name evidence="2" type="ORF">KIPB_005448</name>
</gene>